<dbReference type="InterPro" id="IPR033469">
    <property type="entry name" value="CYTH-like_dom_sf"/>
</dbReference>
<dbReference type="AlphaFoldDB" id="A0A0A0K0B6"/>
<gene>
    <name evidence="3" type="ORF">N801_05155</name>
</gene>
<protein>
    <recommendedName>
        <fullName evidence="2">CHAD domain-containing protein</fullName>
    </recommendedName>
</protein>
<dbReference type="PANTHER" id="PTHR39339">
    <property type="entry name" value="SLR1444 PROTEIN"/>
    <property type="match status" value="1"/>
</dbReference>
<dbReference type="eggNOG" id="COG3025">
    <property type="taxonomic scope" value="Bacteria"/>
</dbReference>
<feature type="region of interest" description="Disordered" evidence="1">
    <location>
        <begin position="68"/>
        <end position="90"/>
    </location>
</feature>
<feature type="region of interest" description="Disordered" evidence="1">
    <location>
        <begin position="195"/>
        <end position="224"/>
    </location>
</feature>
<evidence type="ECO:0000313" key="3">
    <source>
        <dbReference type="EMBL" id="KGN43130.1"/>
    </source>
</evidence>
<dbReference type="PROSITE" id="PS51708">
    <property type="entry name" value="CHAD"/>
    <property type="match status" value="1"/>
</dbReference>
<dbReference type="Gene3D" id="2.40.320.10">
    <property type="entry name" value="Hypothetical Protein Pfu-838710-001"/>
    <property type="match status" value="1"/>
</dbReference>
<feature type="domain" description="CHAD" evidence="2">
    <location>
        <begin position="221"/>
        <end position="506"/>
    </location>
</feature>
<dbReference type="SMART" id="SM01118">
    <property type="entry name" value="CYTH"/>
    <property type="match status" value="1"/>
</dbReference>
<keyword evidence="4" id="KW-1185">Reference proteome</keyword>
<dbReference type="SMART" id="SM00880">
    <property type="entry name" value="CHAD"/>
    <property type="match status" value="1"/>
</dbReference>
<organism evidence="3 4">
    <name type="scientific">Knoellia aerolata DSM 18566</name>
    <dbReference type="NCBI Taxonomy" id="1385519"/>
    <lineage>
        <taxon>Bacteria</taxon>
        <taxon>Bacillati</taxon>
        <taxon>Actinomycetota</taxon>
        <taxon>Actinomycetes</taxon>
        <taxon>Micrococcales</taxon>
        <taxon>Intrasporangiaceae</taxon>
        <taxon>Knoellia</taxon>
    </lineage>
</organism>
<dbReference type="CDD" id="cd07374">
    <property type="entry name" value="CYTH-like_Pase"/>
    <property type="match status" value="1"/>
</dbReference>
<dbReference type="Proteomes" id="UP000030013">
    <property type="component" value="Unassembled WGS sequence"/>
</dbReference>
<evidence type="ECO:0000313" key="4">
    <source>
        <dbReference type="Proteomes" id="UP000030013"/>
    </source>
</evidence>
<dbReference type="STRING" id="1385519.N801_05155"/>
<dbReference type="SUPFAM" id="SSF55154">
    <property type="entry name" value="CYTH-like phosphatases"/>
    <property type="match status" value="1"/>
</dbReference>
<dbReference type="InterPro" id="IPR023577">
    <property type="entry name" value="CYTH_domain"/>
</dbReference>
<evidence type="ECO:0000259" key="2">
    <source>
        <dbReference type="PROSITE" id="PS51708"/>
    </source>
</evidence>
<sequence length="518" mass="57044">MLVREDDVMAATRHEEVERKFAVEPDTECPSFSDIAAVAEVARAVEIDLEALYFDTVEGELLRPAAAGRRGRRGLAREGPSGPGTRTETRLPLGRAVRTVPKRLRVLVEPVIGSRPLVPVARVTTHRTERALRDASGADIALFCDDVVRTERLVPPTLHRHWREWEIELTDGNRDLLETLTAAVVAAGARPAPASSKVARALAEDAPERGDEPPSTPPRRRSDASEVLRAYLAEQLVVLREHDAGLQGEKVHQLRIAARRLRSVLASYQEHVDPGIVEPVREELRWLGLSLGPARDFEVLRRHLDEMLDGELGQPNDTASASLRSRIDHDLEQAHRAGRHAALEAVASERYGRLVTSLEAIVESPTALPPSTRRARSALPGILARDVRRVRRAAEVVTRSAPGHAHDAALHEVRKKAKRLRYSAESAIPVLGTPAKTLVTQAKALQEALGAHQDAVAARAWLQDLAARADGDVTVAFGAGRLHAGEQLRARSAERDYEEALRQLPRKHVRTWLRGRTT</sequence>
<reference evidence="3 4" key="1">
    <citation type="submission" date="2013-08" db="EMBL/GenBank/DDBJ databases">
        <title>The genome sequence of Knoellia aerolata.</title>
        <authorList>
            <person name="Zhu W."/>
            <person name="Wang G."/>
        </authorList>
    </citation>
    <scope>NUCLEOTIDE SEQUENCE [LARGE SCALE GENOMIC DNA]</scope>
    <source>
        <strain evidence="3 4">DSM 18566</strain>
    </source>
</reference>
<accession>A0A0A0K0B6</accession>
<evidence type="ECO:0000256" key="1">
    <source>
        <dbReference type="SAM" id="MobiDB-lite"/>
    </source>
</evidence>
<dbReference type="PANTHER" id="PTHR39339:SF1">
    <property type="entry name" value="CHAD DOMAIN-CONTAINING PROTEIN"/>
    <property type="match status" value="1"/>
</dbReference>
<dbReference type="Pfam" id="PF05235">
    <property type="entry name" value="CHAD"/>
    <property type="match status" value="1"/>
</dbReference>
<dbReference type="Gene3D" id="1.40.20.10">
    <property type="entry name" value="CHAD domain"/>
    <property type="match status" value="1"/>
</dbReference>
<proteinExistence type="predicted"/>
<name>A0A0A0K0B6_9MICO</name>
<dbReference type="EMBL" id="AVPL01000001">
    <property type="protein sequence ID" value="KGN43130.1"/>
    <property type="molecule type" value="Genomic_DNA"/>
</dbReference>
<dbReference type="eggNOG" id="COG5607">
    <property type="taxonomic scope" value="Bacteria"/>
</dbReference>
<comment type="caution">
    <text evidence="3">The sequence shown here is derived from an EMBL/GenBank/DDBJ whole genome shotgun (WGS) entry which is preliminary data.</text>
</comment>
<dbReference type="InterPro" id="IPR007899">
    <property type="entry name" value="CHAD_dom"/>
</dbReference>
<dbReference type="InterPro" id="IPR038186">
    <property type="entry name" value="CHAD_dom_sf"/>
</dbReference>
<feature type="compositionally biased region" description="Basic and acidic residues" evidence="1">
    <location>
        <begin position="202"/>
        <end position="212"/>
    </location>
</feature>